<evidence type="ECO:0000313" key="1">
    <source>
        <dbReference type="EMBL" id="GLT19913.1"/>
    </source>
</evidence>
<dbReference type="Proteomes" id="UP001157138">
    <property type="component" value="Unassembled WGS sequence"/>
</dbReference>
<dbReference type="RefSeq" id="WP_284193750.1">
    <property type="nucleotide sequence ID" value="NZ_BSPW01000086.1"/>
</dbReference>
<evidence type="ECO:0008006" key="3">
    <source>
        <dbReference type="Google" id="ProtNLM"/>
    </source>
</evidence>
<gene>
    <name evidence="1" type="ORF">GCM10007938_36960</name>
</gene>
<proteinExistence type="predicted"/>
<comment type="caution">
    <text evidence="1">The sequence shown here is derived from an EMBL/GenBank/DDBJ whole genome shotgun (WGS) entry which is preliminary data.</text>
</comment>
<dbReference type="EMBL" id="BSPW01000086">
    <property type="protein sequence ID" value="GLT19913.1"/>
    <property type="molecule type" value="Genomic_DNA"/>
</dbReference>
<dbReference type="PROSITE" id="PS51257">
    <property type="entry name" value="PROKAR_LIPOPROTEIN"/>
    <property type="match status" value="1"/>
</dbReference>
<organism evidence="1 2">
    <name type="scientific">Vibrio zhanjiangensis</name>
    <dbReference type="NCBI Taxonomy" id="1046128"/>
    <lineage>
        <taxon>Bacteria</taxon>
        <taxon>Pseudomonadati</taxon>
        <taxon>Pseudomonadota</taxon>
        <taxon>Gammaproteobacteria</taxon>
        <taxon>Vibrionales</taxon>
        <taxon>Vibrionaceae</taxon>
        <taxon>Vibrio</taxon>
    </lineage>
</organism>
<reference evidence="2" key="1">
    <citation type="journal article" date="2019" name="Int. J. Syst. Evol. Microbiol.">
        <title>The Global Catalogue of Microorganisms (GCM) 10K type strain sequencing project: providing services to taxonomists for standard genome sequencing and annotation.</title>
        <authorList>
            <consortium name="The Broad Institute Genomics Platform"/>
            <consortium name="The Broad Institute Genome Sequencing Center for Infectious Disease"/>
            <person name="Wu L."/>
            <person name="Ma J."/>
        </authorList>
    </citation>
    <scope>NUCLEOTIDE SEQUENCE [LARGE SCALE GENOMIC DNA]</scope>
    <source>
        <strain evidence="2">NBRC 108723</strain>
    </source>
</reference>
<dbReference type="InterPro" id="IPR021431">
    <property type="entry name" value="DUF3080"/>
</dbReference>
<dbReference type="Pfam" id="PF11279">
    <property type="entry name" value="DUF3080"/>
    <property type="match status" value="1"/>
</dbReference>
<evidence type="ECO:0000313" key="2">
    <source>
        <dbReference type="Proteomes" id="UP001157138"/>
    </source>
</evidence>
<name>A0ABQ6F313_9VIBR</name>
<keyword evidence="2" id="KW-1185">Reference proteome</keyword>
<accession>A0ABQ6F313</accession>
<protein>
    <recommendedName>
        <fullName evidence="3">DUF3080 domain-containing protein</fullName>
    </recommendedName>
</protein>
<sequence length="331" mass="38291">MRIYVVLLSAAMLMSCDFYQDTFDQTVATYISRIANIQDRPTVAVPQNKPVTLPNKRTLLIEIPAVNIGFLDSYELRKCGLFSLIAQRNSILGKVQDHFRNYDYQITLTYGLNSCIESPYISDELKSQLADIQKIKQFQLPKHLSNLLFGSDAMRNQMQSSSYLTLQKSKESTIVLDALKQIDMALLSSHNLDYSKMSVMLTPYQEVLDKNPVIGKLSYSMLNTTQKLQAVTKQLREYDETIVCQTNRDRTQFNYLRNVFHEFFIEGIQPYLAQIDSTYNDLNPYLNFTENGHAKYQYPIRTYHQAFREASLAHVKYWQDLFTRCGVNPSP</sequence>